<sequence>MVSLISTSSFCKHGIVNSQPARTCLKYGWSCSNSLNFKVRAGTNEVDAQTVEESNGELNLEQPEETGKSSSLSTAPAFDKDLKKVGLCSPFHFSILTLKLQSLTVPENPHLK</sequence>
<dbReference type="EMBL" id="GGEC01025113">
    <property type="protein sequence ID" value="MBX05597.1"/>
    <property type="molecule type" value="Transcribed_RNA"/>
</dbReference>
<evidence type="ECO:0000256" key="1">
    <source>
        <dbReference type="SAM" id="MobiDB-lite"/>
    </source>
</evidence>
<evidence type="ECO:0000313" key="2">
    <source>
        <dbReference type="EMBL" id="MBX05597.1"/>
    </source>
</evidence>
<organism evidence="2">
    <name type="scientific">Rhizophora mucronata</name>
    <name type="common">Asiatic mangrove</name>
    <dbReference type="NCBI Taxonomy" id="61149"/>
    <lineage>
        <taxon>Eukaryota</taxon>
        <taxon>Viridiplantae</taxon>
        <taxon>Streptophyta</taxon>
        <taxon>Embryophyta</taxon>
        <taxon>Tracheophyta</taxon>
        <taxon>Spermatophyta</taxon>
        <taxon>Magnoliopsida</taxon>
        <taxon>eudicotyledons</taxon>
        <taxon>Gunneridae</taxon>
        <taxon>Pentapetalae</taxon>
        <taxon>rosids</taxon>
        <taxon>fabids</taxon>
        <taxon>Malpighiales</taxon>
        <taxon>Rhizophoraceae</taxon>
        <taxon>Rhizophora</taxon>
    </lineage>
</organism>
<protein>
    <submittedName>
        <fullName evidence="2">Uncharacterized protein MANES_05G071800</fullName>
    </submittedName>
</protein>
<reference evidence="2" key="1">
    <citation type="submission" date="2018-02" db="EMBL/GenBank/DDBJ databases">
        <title>Rhizophora mucronata_Transcriptome.</title>
        <authorList>
            <person name="Meera S.P."/>
            <person name="Sreeshan A."/>
            <person name="Augustine A."/>
        </authorList>
    </citation>
    <scope>NUCLEOTIDE SEQUENCE</scope>
    <source>
        <tissue evidence="2">Leaf</tissue>
    </source>
</reference>
<name>A0A2P2KIQ2_RHIMU</name>
<accession>A0A2P2KIQ2</accession>
<dbReference type="AlphaFoldDB" id="A0A2P2KIQ2"/>
<proteinExistence type="predicted"/>
<feature type="region of interest" description="Disordered" evidence="1">
    <location>
        <begin position="49"/>
        <end position="73"/>
    </location>
</feature>